<reference evidence="4" key="1">
    <citation type="submission" date="2013-04" db="EMBL/GenBank/DDBJ databases">
        <authorList>
            <person name="Qu J."/>
            <person name="Murali S.C."/>
            <person name="Bandaranaike D."/>
            <person name="Bellair M."/>
            <person name="Blankenburg K."/>
            <person name="Chao H."/>
            <person name="Dinh H."/>
            <person name="Doddapaneni H."/>
            <person name="Downs B."/>
            <person name="Dugan-Rocha S."/>
            <person name="Elkadiri S."/>
            <person name="Gnanaolivu R.D."/>
            <person name="Hernandez B."/>
            <person name="Javaid M."/>
            <person name="Jayaseelan J.C."/>
            <person name="Lee S."/>
            <person name="Li M."/>
            <person name="Ming W."/>
            <person name="Munidasa M."/>
            <person name="Muniz J."/>
            <person name="Nguyen L."/>
            <person name="Ongeri F."/>
            <person name="Osuji N."/>
            <person name="Pu L.-L."/>
            <person name="Puazo M."/>
            <person name="Qu C."/>
            <person name="Quiroz J."/>
            <person name="Raj R."/>
            <person name="Weissenberger G."/>
            <person name="Xin Y."/>
            <person name="Zou X."/>
            <person name="Han Y."/>
            <person name="Richards S."/>
            <person name="Worley K."/>
            <person name="Muzny D."/>
            <person name="Gibbs R."/>
        </authorList>
    </citation>
    <scope>NUCLEOTIDE SEQUENCE</scope>
    <source>
        <strain evidence="4">Sampled in the wild</strain>
    </source>
</reference>
<evidence type="ECO:0000256" key="2">
    <source>
        <dbReference type="ARBA" id="ARBA00023043"/>
    </source>
</evidence>
<evidence type="ECO:0000256" key="1">
    <source>
        <dbReference type="ARBA" id="ARBA00022737"/>
    </source>
</evidence>
<evidence type="ECO:0000313" key="4">
    <source>
        <dbReference type="EMBL" id="KAG8226017.1"/>
    </source>
</evidence>
<reference evidence="4" key="2">
    <citation type="submission" date="2017-10" db="EMBL/GenBank/DDBJ databases">
        <title>Ladona fulva Genome sequencing and assembly.</title>
        <authorList>
            <person name="Murali S."/>
            <person name="Richards S."/>
            <person name="Bandaranaike D."/>
            <person name="Bellair M."/>
            <person name="Blankenburg K."/>
            <person name="Chao H."/>
            <person name="Dinh H."/>
            <person name="Doddapaneni H."/>
            <person name="Dugan-Rocha S."/>
            <person name="Elkadiri S."/>
            <person name="Gnanaolivu R."/>
            <person name="Hernandez B."/>
            <person name="Skinner E."/>
            <person name="Javaid M."/>
            <person name="Lee S."/>
            <person name="Li M."/>
            <person name="Ming W."/>
            <person name="Munidasa M."/>
            <person name="Muniz J."/>
            <person name="Nguyen L."/>
            <person name="Hughes D."/>
            <person name="Osuji N."/>
            <person name="Pu L.-L."/>
            <person name="Puazo M."/>
            <person name="Qu C."/>
            <person name="Quiroz J."/>
            <person name="Raj R."/>
            <person name="Weissenberger G."/>
            <person name="Xin Y."/>
            <person name="Zou X."/>
            <person name="Han Y."/>
            <person name="Worley K."/>
            <person name="Muzny D."/>
            <person name="Gibbs R."/>
        </authorList>
    </citation>
    <scope>NUCLEOTIDE SEQUENCE</scope>
    <source>
        <strain evidence="4">Sampled in the wild</strain>
    </source>
</reference>
<dbReference type="PRINTS" id="PR01415">
    <property type="entry name" value="ANKYRIN"/>
</dbReference>
<proteinExistence type="predicted"/>
<dbReference type="EMBL" id="KZ308264">
    <property type="protein sequence ID" value="KAG8226017.1"/>
    <property type="molecule type" value="Genomic_DNA"/>
</dbReference>
<dbReference type="Pfam" id="PF12796">
    <property type="entry name" value="Ank_2"/>
    <property type="match status" value="1"/>
</dbReference>
<dbReference type="PROSITE" id="PS50297">
    <property type="entry name" value="ANK_REP_REGION"/>
    <property type="match status" value="2"/>
</dbReference>
<dbReference type="SUPFAM" id="SSF48403">
    <property type="entry name" value="Ankyrin repeat"/>
    <property type="match status" value="1"/>
</dbReference>
<feature type="repeat" description="ANK" evidence="3">
    <location>
        <begin position="206"/>
        <end position="238"/>
    </location>
</feature>
<evidence type="ECO:0000313" key="5">
    <source>
        <dbReference type="Proteomes" id="UP000792457"/>
    </source>
</evidence>
<dbReference type="Pfam" id="PF00023">
    <property type="entry name" value="Ank"/>
    <property type="match status" value="1"/>
</dbReference>
<dbReference type="InterPro" id="IPR002110">
    <property type="entry name" value="Ankyrin_rpt"/>
</dbReference>
<comment type="caution">
    <text evidence="4">The sequence shown here is derived from an EMBL/GenBank/DDBJ whole genome shotgun (WGS) entry which is preliminary data.</text>
</comment>
<keyword evidence="5" id="KW-1185">Reference proteome</keyword>
<dbReference type="OrthoDB" id="47330at2759"/>
<dbReference type="InterPro" id="IPR051637">
    <property type="entry name" value="Ank_repeat_dom-contain_49"/>
</dbReference>
<sequence>MIRLKQIQYVCYKSKFRAIPYLCFLLSTKVRLFKCKGIPCFKQNALVNSVRENKSGNYLKLKTESFISFVSLVRERFYENRTSPALSLACIGLLYAYCDAREEAKFVQLCRAAKLGYAPEIERLIAKGVNVNERHKLGWTALHVAAINGNCEAVEILLKAGADPNLGDEFSNVYQTASERGLNSLDVLIRREDEFNDRLNNRATFRGFTALHYAVLADDAKIVKLLLKGGADPAALNDAGHPPIKYAREKGEIAQLLEKEIQKFETLRKQKEAEQRRRFPLEQRLKQHIVGQEGPITAVASGDVPQQPERPTTIFTHMFTWSNGVRFSRADHE</sequence>
<dbReference type="Gene3D" id="1.25.40.20">
    <property type="entry name" value="Ankyrin repeat-containing domain"/>
    <property type="match status" value="2"/>
</dbReference>
<protein>
    <submittedName>
        <fullName evidence="4">Uncharacterized protein</fullName>
    </submittedName>
</protein>
<gene>
    <name evidence="4" type="ORF">J437_LFUL004138</name>
</gene>
<dbReference type="SMART" id="SM00248">
    <property type="entry name" value="ANK"/>
    <property type="match status" value="2"/>
</dbReference>
<dbReference type="PROSITE" id="PS50088">
    <property type="entry name" value="ANK_REPEAT"/>
    <property type="match status" value="2"/>
</dbReference>
<feature type="repeat" description="ANK" evidence="3">
    <location>
        <begin position="137"/>
        <end position="169"/>
    </location>
</feature>
<accession>A0A8K0K1Q1</accession>
<organism evidence="4 5">
    <name type="scientific">Ladona fulva</name>
    <name type="common">Scarce chaser dragonfly</name>
    <name type="synonym">Libellula fulva</name>
    <dbReference type="NCBI Taxonomy" id="123851"/>
    <lineage>
        <taxon>Eukaryota</taxon>
        <taxon>Metazoa</taxon>
        <taxon>Ecdysozoa</taxon>
        <taxon>Arthropoda</taxon>
        <taxon>Hexapoda</taxon>
        <taxon>Insecta</taxon>
        <taxon>Pterygota</taxon>
        <taxon>Palaeoptera</taxon>
        <taxon>Odonata</taxon>
        <taxon>Epiprocta</taxon>
        <taxon>Anisoptera</taxon>
        <taxon>Libelluloidea</taxon>
        <taxon>Libellulidae</taxon>
        <taxon>Ladona</taxon>
    </lineage>
</organism>
<dbReference type="PANTHER" id="PTHR24180">
    <property type="entry name" value="CYCLIN-DEPENDENT KINASE INHIBITOR 2C-RELATED"/>
    <property type="match status" value="1"/>
</dbReference>
<keyword evidence="1" id="KW-0677">Repeat</keyword>
<dbReference type="InterPro" id="IPR036770">
    <property type="entry name" value="Ankyrin_rpt-contain_sf"/>
</dbReference>
<dbReference type="AlphaFoldDB" id="A0A8K0K1Q1"/>
<dbReference type="PANTHER" id="PTHR24180:SF45">
    <property type="entry name" value="POLY [ADP-RIBOSE] POLYMERASE TANKYRASE"/>
    <property type="match status" value="1"/>
</dbReference>
<dbReference type="Proteomes" id="UP000792457">
    <property type="component" value="Unassembled WGS sequence"/>
</dbReference>
<keyword evidence="2 3" id="KW-0040">ANK repeat</keyword>
<evidence type="ECO:0000256" key="3">
    <source>
        <dbReference type="PROSITE-ProRule" id="PRU00023"/>
    </source>
</evidence>
<name>A0A8K0K1Q1_LADFU</name>